<dbReference type="InterPro" id="IPR025889">
    <property type="entry name" value="GSP17M-like_dom"/>
</dbReference>
<evidence type="ECO:0000256" key="1">
    <source>
        <dbReference type="SAM" id="MobiDB-lite"/>
    </source>
</evidence>
<dbReference type="PANTHER" id="PTHR36109">
    <property type="entry name" value="MEMBRANE PROTEIN-RELATED"/>
    <property type="match status" value="1"/>
</dbReference>
<dbReference type="AlphaFoldDB" id="A0A5R9EWF4"/>
<sequence>MDKRIIGGVFENQDNAIRAIEALKERGYDTEDFSVFAKSEDDVQELEDETNVELSGAEDDDNRGSNAAKGAGIGAGTGGVLGGIVGLIAEVGLLTIPGIGPIAAAGPIATTLSGAAIGAGGGSIVGALTGAGIPEDDAKEYEEYLKNGHILVLVEADAERENVVYGTFENNNTVNAHMYPEYTLDDDQLNNNRLDNDRRTL</sequence>
<dbReference type="RefSeq" id="WP_138129158.1">
    <property type="nucleotide sequence ID" value="NZ_SWLG01000023.1"/>
</dbReference>
<dbReference type="PANTHER" id="PTHR36109:SF2">
    <property type="entry name" value="MEMBRANE PROTEIN"/>
    <property type="match status" value="1"/>
</dbReference>
<organism evidence="3 4">
    <name type="scientific">Exobacillus caeni</name>
    <dbReference type="NCBI Taxonomy" id="2574798"/>
    <lineage>
        <taxon>Bacteria</taxon>
        <taxon>Bacillati</taxon>
        <taxon>Bacillota</taxon>
        <taxon>Bacilli</taxon>
        <taxon>Bacillales</taxon>
        <taxon>Guptibacillaceae</taxon>
        <taxon>Exobacillus</taxon>
    </lineage>
</organism>
<name>A0A5R9EWF4_9BACL</name>
<dbReference type="Proteomes" id="UP000308230">
    <property type="component" value="Unassembled WGS sequence"/>
</dbReference>
<dbReference type="Pfam" id="PF11181">
    <property type="entry name" value="YflT"/>
    <property type="match status" value="1"/>
</dbReference>
<feature type="region of interest" description="Disordered" evidence="1">
    <location>
        <begin position="42"/>
        <end position="65"/>
    </location>
</feature>
<reference evidence="3 4" key="1">
    <citation type="submission" date="2019-04" db="EMBL/GenBank/DDBJ databases">
        <title>Bacillus caeni sp. nov., a bacterium isolated from mangrove sediment.</title>
        <authorList>
            <person name="Huang H."/>
            <person name="Mo K."/>
            <person name="Hu Y."/>
        </authorList>
    </citation>
    <scope>NUCLEOTIDE SEQUENCE [LARGE SCALE GENOMIC DNA]</scope>
    <source>
        <strain evidence="3 4">HB172195</strain>
    </source>
</reference>
<feature type="domain" description="General stress protein 17M-like" evidence="2">
    <location>
        <begin position="8"/>
        <end position="55"/>
    </location>
</feature>
<feature type="compositionally biased region" description="Acidic residues" evidence="1">
    <location>
        <begin position="42"/>
        <end position="61"/>
    </location>
</feature>
<comment type="caution">
    <text evidence="3">The sequence shown here is derived from an EMBL/GenBank/DDBJ whole genome shotgun (WGS) entry which is preliminary data.</text>
</comment>
<proteinExistence type="predicted"/>
<accession>A0A5R9EWF4</accession>
<dbReference type="OrthoDB" id="118405at2"/>
<protein>
    <submittedName>
        <fullName evidence="3">Low temperature-induced protein</fullName>
    </submittedName>
</protein>
<evidence type="ECO:0000259" key="2">
    <source>
        <dbReference type="Pfam" id="PF11181"/>
    </source>
</evidence>
<gene>
    <name evidence="3" type="ORF">FCL54_21005</name>
</gene>
<dbReference type="InterPro" id="IPR052948">
    <property type="entry name" value="Low_temp-induced_all0457"/>
</dbReference>
<dbReference type="EMBL" id="SWLG01000023">
    <property type="protein sequence ID" value="TLS35367.1"/>
    <property type="molecule type" value="Genomic_DNA"/>
</dbReference>
<keyword evidence="4" id="KW-1185">Reference proteome</keyword>
<evidence type="ECO:0000313" key="4">
    <source>
        <dbReference type="Proteomes" id="UP000308230"/>
    </source>
</evidence>
<evidence type="ECO:0000313" key="3">
    <source>
        <dbReference type="EMBL" id="TLS35367.1"/>
    </source>
</evidence>